<protein>
    <submittedName>
        <fullName evidence="2">VDE lipocalin diadinoxanthin de-epoxidase domain containing protein</fullName>
    </submittedName>
</protein>
<dbReference type="Proteomes" id="UP000693970">
    <property type="component" value="Unassembled WGS sequence"/>
</dbReference>
<dbReference type="EMBL" id="JAGRRH010000002">
    <property type="protein sequence ID" value="KAG7373240.1"/>
    <property type="molecule type" value="Genomic_DNA"/>
</dbReference>
<reference evidence="2" key="2">
    <citation type="submission" date="2021-04" db="EMBL/GenBank/DDBJ databases">
        <authorList>
            <person name="Podell S."/>
        </authorList>
    </citation>
    <scope>NUCLEOTIDE SEQUENCE</scope>
    <source>
        <strain evidence="2">Hildebrandi</strain>
    </source>
</reference>
<gene>
    <name evidence="2" type="ORF">IV203_033964</name>
</gene>
<dbReference type="GO" id="GO:0010028">
    <property type="term" value="P:xanthophyll cycle"/>
    <property type="evidence" value="ECO:0007669"/>
    <property type="project" value="InterPro"/>
</dbReference>
<dbReference type="InterPro" id="IPR044682">
    <property type="entry name" value="VDE"/>
</dbReference>
<dbReference type="OrthoDB" id="10258187at2759"/>
<proteinExistence type="predicted"/>
<reference evidence="2" key="1">
    <citation type="journal article" date="2021" name="Sci. Rep.">
        <title>Diploid genomic architecture of Nitzschia inconspicua, an elite biomass production diatom.</title>
        <authorList>
            <person name="Oliver A."/>
            <person name="Podell S."/>
            <person name="Pinowska A."/>
            <person name="Traller J.C."/>
            <person name="Smith S.R."/>
            <person name="McClure R."/>
            <person name="Beliaev A."/>
            <person name="Bohutskyi P."/>
            <person name="Hill E.A."/>
            <person name="Rabines A."/>
            <person name="Zheng H."/>
            <person name="Allen L.Z."/>
            <person name="Kuo A."/>
            <person name="Grigoriev I.V."/>
            <person name="Allen A.E."/>
            <person name="Hazlebeck D."/>
            <person name="Allen E.E."/>
        </authorList>
    </citation>
    <scope>NUCLEOTIDE SEQUENCE</scope>
    <source>
        <strain evidence="2">Hildebrandi</strain>
    </source>
</reference>
<keyword evidence="3" id="KW-1185">Reference proteome</keyword>
<feature type="domain" description="VDE lipocalin" evidence="1">
    <location>
        <begin position="121"/>
        <end position="436"/>
    </location>
</feature>
<accession>A0A9K3Q7G2</accession>
<comment type="caution">
    <text evidence="2">The sequence shown here is derived from an EMBL/GenBank/DDBJ whole genome shotgun (WGS) entry which is preliminary data.</text>
</comment>
<dbReference type="GO" id="GO:0046422">
    <property type="term" value="F:violaxanthin de-epoxidase activity"/>
    <property type="evidence" value="ECO:0007669"/>
    <property type="project" value="InterPro"/>
</dbReference>
<dbReference type="PANTHER" id="PTHR33970">
    <property type="entry name" value="VIOLAXANTHIN DE-EPOXIDASE, CHLOROPLASTIC-RELATED"/>
    <property type="match status" value="1"/>
</dbReference>
<dbReference type="PANTHER" id="PTHR33970:SF1">
    <property type="entry name" value="VIOLAXANTHIN DE-EPOXIDASE, CHLOROPLASTIC"/>
    <property type="match status" value="1"/>
</dbReference>
<evidence type="ECO:0000259" key="1">
    <source>
        <dbReference type="Pfam" id="PF07137"/>
    </source>
</evidence>
<name>A0A9K3Q7G2_9STRA</name>
<dbReference type="AlphaFoldDB" id="A0A9K3Q7G2"/>
<sequence length="554" mass="61054">MKSVSKKASTMVVAMALTSNAFVLHQQQYPLSHASSSSTSSSKSSALSMTWPFSTLLQQNEGESSFSTQHNMQRLPQQMASLAASAALIASLTFNPMAAFAENELSEKYGGKGFDSSLVDQTCLVDRCSVQAKACLADDPSCRKGLTCTAKCLGDNSCITGCMARYGNSNLDNLLKCTIEDNQCIKIAILPGGADKYGEEPRAPKATVANFDYKSLQGTWYKVVGFNPNYDCYACQRNTFALPEQQQQQDGDGTTLVSSASTANTLNVGVEFSMPHLLPDGSPPPPRQVRESAAVFGKDDNSIEGGFRSIGLNEYNTNEVMVFDNVMAQDAATNNEYNLVLNEGKANEARYRRTAHSEGEMFGLKFWENWYVIGENDPDQPEFKFIYYNGKTRQNTYEGAFVYSRSRALEPESMAKVYAIAKEAGMNPDQFCRIRNGCFTNGAAATPDSLFAPNNNNNKGPANANNDEVFRGIIASTRVSELLGVEAVSAREEGVSRMSTSADLQPLQNSNSGSRPWWYEVGDYFERPHRHFEVMQSLRKDMDWPEHVRASYKD</sequence>
<evidence type="ECO:0000313" key="3">
    <source>
        <dbReference type="Proteomes" id="UP000693970"/>
    </source>
</evidence>
<dbReference type="InterPro" id="IPR010788">
    <property type="entry name" value="VDE_dom"/>
</dbReference>
<organism evidence="2 3">
    <name type="scientific">Nitzschia inconspicua</name>
    <dbReference type="NCBI Taxonomy" id="303405"/>
    <lineage>
        <taxon>Eukaryota</taxon>
        <taxon>Sar</taxon>
        <taxon>Stramenopiles</taxon>
        <taxon>Ochrophyta</taxon>
        <taxon>Bacillariophyta</taxon>
        <taxon>Bacillariophyceae</taxon>
        <taxon>Bacillariophycidae</taxon>
        <taxon>Bacillariales</taxon>
        <taxon>Bacillariaceae</taxon>
        <taxon>Nitzschia</taxon>
    </lineage>
</organism>
<evidence type="ECO:0000313" key="2">
    <source>
        <dbReference type="EMBL" id="KAG7373240.1"/>
    </source>
</evidence>
<dbReference type="Pfam" id="PF07137">
    <property type="entry name" value="VDE"/>
    <property type="match status" value="1"/>
</dbReference>